<gene>
    <name evidence="1" type="ORF">GCM10009096_16260</name>
</gene>
<dbReference type="PANTHER" id="PTHR23416">
    <property type="entry name" value="SIALIC ACID SYNTHASE-RELATED"/>
    <property type="match status" value="1"/>
</dbReference>
<organism evidence="1 2">
    <name type="scientific">Parasphingorhabdus litoris</name>
    <dbReference type="NCBI Taxonomy" id="394733"/>
    <lineage>
        <taxon>Bacteria</taxon>
        <taxon>Pseudomonadati</taxon>
        <taxon>Pseudomonadota</taxon>
        <taxon>Alphaproteobacteria</taxon>
        <taxon>Sphingomonadales</taxon>
        <taxon>Sphingomonadaceae</taxon>
        <taxon>Parasphingorhabdus</taxon>
    </lineage>
</organism>
<keyword evidence="1" id="KW-0012">Acyltransferase</keyword>
<evidence type="ECO:0000313" key="2">
    <source>
        <dbReference type="Proteomes" id="UP001500713"/>
    </source>
</evidence>
<proteinExistence type="predicted"/>
<dbReference type="Gene3D" id="2.160.10.10">
    <property type="entry name" value="Hexapeptide repeat proteins"/>
    <property type="match status" value="1"/>
</dbReference>
<evidence type="ECO:0000313" key="1">
    <source>
        <dbReference type="EMBL" id="GAA0475344.1"/>
    </source>
</evidence>
<keyword evidence="1" id="KW-0808">Transferase</keyword>
<dbReference type="GO" id="GO:0016746">
    <property type="term" value="F:acyltransferase activity"/>
    <property type="evidence" value="ECO:0007669"/>
    <property type="project" value="UniProtKB-KW"/>
</dbReference>
<dbReference type="EMBL" id="BAAAEM010000002">
    <property type="protein sequence ID" value="GAA0475344.1"/>
    <property type="molecule type" value="Genomic_DNA"/>
</dbReference>
<accession>A0ABN1AG05</accession>
<keyword evidence="2" id="KW-1185">Reference proteome</keyword>
<name>A0ABN1AG05_9SPHN</name>
<dbReference type="SUPFAM" id="SSF51161">
    <property type="entry name" value="Trimeric LpxA-like enzymes"/>
    <property type="match status" value="1"/>
</dbReference>
<dbReference type="InterPro" id="IPR011004">
    <property type="entry name" value="Trimer_LpxA-like_sf"/>
</dbReference>
<sequence length="174" mass="18924">MAGTNALINLLNNLKNFWQSRHKVIEEKFDRSLPFGDYIVDRWEKAQALGFEEGASVYDNVCVFGDVQVGKNSWIGPNTILDGSGRLMIGSHCSISAGVQIYSHDTVAWAISGGKDAYEYGTTRIGDDCYIGPNTIIAKGVQIGDRCIVGANSLVLNDIPNDSKAWGNPAKLQL</sequence>
<dbReference type="CDD" id="cd04647">
    <property type="entry name" value="LbH_MAT_like"/>
    <property type="match status" value="1"/>
</dbReference>
<comment type="caution">
    <text evidence="1">The sequence shown here is derived from an EMBL/GenBank/DDBJ whole genome shotgun (WGS) entry which is preliminary data.</text>
</comment>
<dbReference type="Pfam" id="PF00132">
    <property type="entry name" value="Hexapep"/>
    <property type="match status" value="1"/>
</dbReference>
<dbReference type="InterPro" id="IPR051159">
    <property type="entry name" value="Hexapeptide_acetyltransf"/>
</dbReference>
<dbReference type="InterPro" id="IPR001451">
    <property type="entry name" value="Hexapep"/>
</dbReference>
<protein>
    <submittedName>
        <fullName evidence="1">Acyltransferase</fullName>
    </submittedName>
</protein>
<dbReference type="Proteomes" id="UP001500713">
    <property type="component" value="Unassembled WGS sequence"/>
</dbReference>
<reference evidence="1 2" key="1">
    <citation type="journal article" date="2019" name="Int. J. Syst. Evol. Microbiol.">
        <title>The Global Catalogue of Microorganisms (GCM) 10K type strain sequencing project: providing services to taxonomists for standard genome sequencing and annotation.</title>
        <authorList>
            <consortium name="The Broad Institute Genomics Platform"/>
            <consortium name="The Broad Institute Genome Sequencing Center for Infectious Disease"/>
            <person name="Wu L."/>
            <person name="Ma J."/>
        </authorList>
    </citation>
    <scope>NUCLEOTIDE SEQUENCE [LARGE SCALE GENOMIC DNA]</scope>
    <source>
        <strain evidence="1 2">JCM 14162</strain>
    </source>
</reference>